<dbReference type="Pfam" id="PF04190">
    <property type="entry name" value="GET4"/>
    <property type="match status" value="1"/>
</dbReference>
<evidence type="ECO:0000256" key="1">
    <source>
        <dbReference type="ARBA" id="ARBA00005351"/>
    </source>
</evidence>
<evidence type="ECO:0000313" key="3">
    <source>
        <dbReference type="EMBL" id="CAK7267305.1"/>
    </source>
</evidence>
<dbReference type="InterPro" id="IPR011990">
    <property type="entry name" value="TPR-like_helical_dom_sf"/>
</dbReference>
<dbReference type="InterPro" id="IPR007317">
    <property type="entry name" value="GET4"/>
</dbReference>
<dbReference type="Gene3D" id="1.25.40.10">
    <property type="entry name" value="Tetratricopeptide repeat domain"/>
    <property type="match status" value="1"/>
</dbReference>
<dbReference type="PANTHER" id="PTHR12875">
    <property type="entry name" value="GOLGI TO ER TRAFFIC PROTEIN 4 HOMOLOG"/>
    <property type="match status" value="1"/>
</dbReference>
<dbReference type="PANTHER" id="PTHR12875:SF0">
    <property type="entry name" value="GOLGI TO ER TRAFFIC PROTEIN 4 HOMOLOG"/>
    <property type="match status" value="1"/>
</dbReference>
<protein>
    <recommendedName>
        <fullName evidence="5">DUF410 domain protein</fullName>
    </recommendedName>
</protein>
<evidence type="ECO:0000313" key="4">
    <source>
        <dbReference type="Proteomes" id="UP001642502"/>
    </source>
</evidence>
<proteinExistence type="inferred from homology"/>
<dbReference type="Proteomes" id="UP001642502">
    <property type="component" value="Unassembled WGS sequence"/>
</dbReference>
<comment type="caution">
    <text evidence="3">The sequence shown here is derived from an EMBL/GenBank/DDBJ whole genome shotgun (WGS) entry which is preliminary data.</text>
</comment>
<comment type="similarity">
    <text evidence="1">Belongs to the GET4 family.</text>
</comment>
<feature type="region of interest" description="Disordered" evidence="2">
    <location>
        <begin position="308"/>
        <end position="330"/>
    </location>
</feature>
<accession>A0ABP0DGD6</accession>
<keyword evidence="4" id="KW-1185">Reference proteome</keyword>
<evidence type="ECO:0000256" key="2">
    <source>
        <dbReference type="SAM" id="MobiDB-lite"/>
    </source>
</evidence>
<evidence type="ECO:0008006" key="5">
    <source>
        <dbReference type="Google" id="ProtNLM"/>
    </source>
</evidence>
<name>A0ABP0DGD6_9PEZI</name>
<sequence length="330" mass="36436">MAARGDKIEKIISRMQARISEGQYYEAQQQTRVIAARHIKAANWPAAIDILFNVAQALLKAGQGGSGGDLSLFLVDVYTQASLKPDATSRGRILVCLRLFATEEPTRKKFISEAIAWSSKFGEYPAGDPELHHVVGSLYASEHEPYEAEHHLLTGTKDSPSVLGRLEYTWYKQDDAHTAPLYAARAVLPYLLLANVRAAKESFHVFTTALLAENPSLATKDVTSNSAEARVFLSLPLLNFLSLLLLAVQRGSPELYHQLIRQYTSQLREVGSWKDSLETIAEMYFRIQRPRQSNPLFDMMGSLFSGNAGSSGSGAKANKRIEAPLPEGLD</sequence>
<dbReference type="EMBL" id="CAWUON010000026">
    <property type="protein sequence ID" value="CAK7267305.1"/>
    <property type="molecule type" value="Genomic_DNA"/>
</dbReference>
<gene>
    <name evidence="3" type="ORF">SEPCBS119000_002474</name>
</gene>
<organism evidence="3 4">
    <name type="scientific">Sporothrix epigloea</name>
    <dbReference type="NCBI Taxonomy" id="1892477"/>
    <lineage>
        <taxon>Eukaryota</taxon>
        <taxon>Fungi</taxon>
        <taxon>Dikarya</taxon>
        <taxon>Ascomycota</taxon>
        <taxon>Pezizomycotina</taxon>
        <taxon>Sordariomycetes</taxon>
        <taxon>Sordariomycetidae</taxon>
        <taxon>Ophiostomatales</taxon>
        <taxon>Ophiostomataceae</taxon>
        <taxon>Sporothrix</taxon>
    </lineage>
</organism>
<reference evidence="3 4" key="1">
    <citation type="submission" date="2024-01" db="EMBL/GenBank/DDBJ databases">
        <authorList>
            <person name="Allen C."/>
            <person name="Tagirdzhanova G."/>
        </authorList>
    </citation>
    <scope>NUCLEOTIDE SEQUENCE [LARGE SCALE GENOMIC DNA]</scope>
    <source>
        <strain evidence="3 4">CBS 119000</strain>
    </source>
</reference>